<dbReference type="CDD" id="cd07812">
    <property type="entry name" value="SRPBCC"/>
    <property type="match status" value="1"/>
</dbReference>
<name>M6KH75_LEPIR</name>
<organism evidence="1 2">
    <name type="scientific">Leptospira interrogans serovar Pyrogenes str. L0374</name>
    <dbReference type="NCBI Taxonomy" id="1049928"/>
    <lineage>
        <taxon>Bacteria</taxon>
        <taxon>Pseudomonadati</taxon>
        <taxon>Spirochaetota</taxon>
        <taxon>Spirochaetia</taxon>
        <taxon>Leptospirales</taxon>
        <taxon>Leptospiraceae</taxon>
        <taxon>Leptospira</taxon>
    </lineage>
</organism>
<reference evidence="1 2" key="1">
    <citation type="submission" date="2013-01" db="EMBL/GenBank/DDBJ databases">
        <authorList>
            <person name="Harkins D.M."/>
            <person name="Durkin A.S."/>
            <person name="Brinkac L.M."/>
            <person name="Haft D.H."/>
            <person name="Selengut J.D."/>
            <person name="Sanka R."/>
            <person name="DePew J."/>
            <person name="Purushe J."/>
            <person name="Peacock S.J."/>
            <person name="Thaipadungpanit J."/>
            <person name="Wuthiekanun V.W."/>
            <person name="Day N.P."/>
            <person name="Vinetz J.M."/>
            <person name="Sutton G.G."/>
            <person name="Nierman W.C."/>
            <person name="Fouts D.E."/>
        </authorList>
    </citation>
    <scope>NUCLEOTIDE SEQUENCE [LARGE SCALE GENOMIC DNA]</scope>
    <source>
        <strain evidence="1 2">L0374</strain>
    </source>
</reference>
<proteinExistence type="predicted"/>
<dbReference type="AlphaFoldDB" id="M6KH75"/>
<evidence type="ECO:0000313" key="2">
    <source>
        <dbReference type="Proteomes" id="UP000012137"/>
    </source>
</evidence>
<dbReference type="InterPro" id="IPR019587">
    <property type="entry name" value="Polyketide_cyclase/dehydratase"/>
</dbReference>
<protein>
    <submittedName>
        <fullName evidence="1">Polyketide cyclase/dehydrase and lipid transport</fullName>
    </submittedName>
</protein>
<comment type="caution">
    <text evidence="1">The sequence shown here is derived from an EMBL/GenBank/DDBJ whole genome shotgun (WGS) entry which is preliminary data.</text>
</comment>
<evidence type="ECO:0000313" key="1">
    <source>
        <dbReference type="EMBL" id="EMN31028.1"/>
    </source>
</evidence>
<gene>
    <name evidence="1" type="ORF">LEP1GSC083_1997</name>
</gene>
<sequence>MYSWFGFLGLGAFANPKFEGDISGTINAPVKKVFQHLLNLEEIPKYRKEVVDVILEGKNTKGYPIWKEGTDMGGYIHFEMTEREENSRVRVEMKESSFGMKGSWDYRLQPDGDKTKITISEVSEVSSIPIRAIFMIVGKDANLKKELEILNNVFLKRVLLEILIVFNLNLRIVYYPKI</sequence>
<dbReference type="Gene3D" id="3.30.530.20">
    <property type="match status" value="1"/>
</dbReference>
<dbReference type="InterPro" id="IPR023393">
    <property type="entry name" value="START-like_dom_sf"/>
</dbReference>
<dbReference type="Pfam" id="PF10604">
    <property type="entry name" value="Polyketide_cyc2"/>
    <property type="match status" value="1"/>
</dbReference>
<dbReference type="SUPFAM" id="SSF55961">
    <property type="entry name" value="Bet v1-like"/>
    <property type="match status" value="1"/>
</dbReference>
<dbReference type="Proteomes" id="UP000012137">
    <property type="component" value="Unassembled WGS sequence"/>
</dbReference>
<dbReference type="EMBL" id="AHMZ02000068">
    <property type="protein sequence ID" value="EMN31028.1"/>
    <property type="molecule type" value="Genomic_DNA"/>
</dbReference>
<accession>M6KH75</accession>